<evidence type="ECO:0000313" key="4">
    <source>
        <dbReference type="Proteomes" id="UP001156215"/>
    </source>
</evidence>
<dbReference type="NCBIfam" id="NF007831">
    <property type="entry name" value="PRK10542.1"/>
    <property type="match status" value="1"/>
</dbReference>
<dbReference type="Pfam" id="PF00043">
    <property type="entry name" value="GST_C"/>
    <property type="match status" value="1"/>
</dbReference>
<gene>
    <name evidence="3" type="primary">gstA</name>
    <name evidence="3" type="ORF">NB640_04780</name>
</gene>
<feature type="domain" description="GST N-terminal" evidence="1">
    <location>
        <begin position="1"/>
        <end position="81"/>
    </location>
</feature>
<dbReference type="Pfam" id="PF13409">
    <property type="entry name" value="GST_N_2"/>
    <property type="match status" value="1"/>
</dbReference>
<name>A0A9E9M178_9BURK</name>
<dbReference type="CDD" id="cd03188">
    <property type="entry name" value="GST_C_Beta"/>
    <property type="match status" value="1"/>
</dbReference>
<feature type="domain" description="GST C-terminal" evidence="2">
    <location>
        <begin position="87"/>
        <end position="200"/>
    </location>
</feature>
<organism evidence="3 4">
    <name type="scientific">Oxalobacter vibrioformis</name>
    <dbReference type="NCBI Taxonomy" id="933080"/>
    <lineage>
        <taxon>Bacteria</taxon>
        <taxon>Pseudomonadati</taxon>
        <taxon>Pseudomonadota</taxon>
        <taxon>Betaproteobacteria</taxon>
        <taxon>Burkholderiales</taxon>
        <taxon>Oxalobacteraceae</taxon>
        <taxon>Oxalobacter</taxon>
    </lineage>
</organism>
<dbReference type="SFLD" id="SFLDS00019">
    <property type="entry name" value="Glutathione_Transferase_(cytos"/>
    <property type="match status" value="1"/>
</dbReference>
<dbReference type="Gene3D" id="1.20.1050.10">
    <property type="match status" value="1"/>
</dbReference>
<dbReference type="Proteomes" id="UP001156215">
    <property type="component" value="Chromosome"/>
</dbReference>
<dbReference type="InterPro" id="IPR040079">
    <property type="entry name" value="Glutathione_S-Trfase"/>
</dbReference>
<dbReference type="SFLD" id="SFLDG01150">
    <property type="entry name" value="Main.1:_Beta-like"/>
    <property type="match status" value="1"/>
</dbReference>
<sequence length="200" mass="22444">MKLYYTPGASSLATHIALREAGLAFDMEKVDLREKKTESGKDFYQVSAKGAVPVLQLDNGQVLTEGAAVLQYVADQAPGRKLAPEPGNMQRYRLMEWLNLIATELHKNYTPFFNPAMPDPCKEIFRGNLNRYYDVVESQLSQTAFLLGDTFSVADAYLFTVTRYADFVGLDLAKWPSLQAFQARVNLRPAVLEALKAERL</sequence>
<evidence type="ECO:0000259" key="1">
    <source>
        <dbReference type="PROSITE" id="PS50404"/>
    </source>
</evidence>
<dbReference type="GO" id="GO:0004364">
    <property type="term" value="F:glutathione transferase activity"/>
    <property type="evidence" value="ECO:0007669"/>
    <property type="project" value="UniProtKB-EC"/>
</dbReference>
<evidence type="ECO:0000259" key="2">
    <source>
        <dbReference type="PROSITE" id="PS50405"/>
    </source>
</evidence>
<dbReference type="CDD" id="cd03057">
    <property type="entry name" value="GST_N_Beta"/>
    <property type="match status" value="1"/>
</dbReference>
<keyword evidence="3" id="KW-0808">Transferase</keyword>
<dbReference type="PANTHER" id="PTHR44051">
    <property type="entry name" value="GLUTATHIONE S-TRANSFERASE-RELATED"/>
    <property type="match status" value="1"/>
</dbReference>
<dbReference type="InterPro" id="IPR036249">
    <property type="entry name" value="Thioredoxin-like_sf"/>
</dbReference>
<dbReference type="InterPro" id="IPR004045">
    <property type="entry name" value="Glutathione_S-Trfase_N"/>
</dbReference>
<dbReference type="EMBL" id="CP098242">
    <property type="protein sequence ID" value="WAW10953.1"/>
    <property type="molecule type" value="Genomic_DNA"/>
</dbReference>
<reference evidence="3" key="1">
    <citation type="journal article" date="2022" name="Front. Microbiol.">
        <title>New perspectives on an old grouping: The genomic and phenotypic variability of Oxalobacter formigenes and the implications for calcium oxalate stone prevention.</title>
        <authorList>
            <person name="Chmiel J.A."/>
            <person name="Carr C."/>
            <person name="Stuivenberg G.A."/>
            <person name="Venema R."/>
            <person name="Chanyi R.M."/>
            <person name="Al K.F."/>
            <person name="Giguere D."/>
            <person name="Say H."/>
            <person name="Akouris P.P."/>
            <person name="Dominguez Romero S.A."/>
            <person name="Kwong A."/>
            <person name="Tai V."/>
            <person name="Koval S.F."/>
            <person name="Razvi H."/>
            <person name="Bjazevic J."/>
            <person name="Burton J.P."/>
        </authorList>
    </citation>
    <scope>NUCLEOTIDE SEQUENCE</scope>
    <source>
        <strain evidence="3">WoOx3</strain>
    </source>
</reference>
<dbReference type="PROSITE" id="PS50405">
    <property type="entry name" value="GST_CTER"/>
    <property type="match status" value="1"/>
</dbReference>
<dbReference type="KEGG" id="ovb:NB640_04780"/>
<dbReference type="AlphaFoldDB" id="A0A9E9M178"/>
<protein>
    <submittedName>
        <fullName evidence="3">Glutathione transferase GstA</fullName>
        <ecNumber evidence="3">2.5.1.18</ecNumber>
    </submittedName>
</protein>
<keyword evidence="4" id="KW-1185">Reference proteome</keyword>
<dbReference type="InterPro" id="IPR010987">
    <property type="entry name" value="Glutathione-S-Trfase_C-like"/>
</dbReference>
<dbReference type="SFLD" id="SFLDG00358">
    <property type="entry name" value="Main_(cytGST)"/>
    <property type="match status" value="1"/>
</dbReference>
<dbReference type="InterPro" id="IPR036282">
    <property type="entry name" value="Glutathione-S-Trfase_C_sf"/>
</dbReference>
<accession>A0A9E9M178</accession>
<proteinExistence type="predicted"/>
<dbReference type="SUPFAM" id="SSF52833">
    <property type="entry name" value="Thioredoxin-like"/>
    <property type="match status" value="1"/>
</dbReference>
<evidence type="ECO:0000313" key="3">
    <source>
        <dbReference type="EMBL" id="WAW10953.1"/>
    </source>
</evidence>
<dbReference type="PROSITE" id="PS50404">
    <property type="entry name" value="GST_NTER"/>
    <property type="match status" value="1"/>
</dbReference>
<dbReference type="Gene3D" id="3.40.30.10">
    <property type="entry name" value="Glutaredoxin"/>
    <property type="match status" value="1"/>
</dbReference>
<dbReference type="EC" id="2.5.1.18" evidence="3"/>
<dbReference type="RefSeq" id="WP_269310030.1">
    <property type="nucleotide sequence ID" value="NZ_CP098242.1"/>
</dbReference>
<dbReference type="SUPFAM" id="SSF47616">
    <property type="entry name" value="GST C-terminal domain-like"/>
    <property type="match status" value="1"/>
</dbReference>
<dbReference type="PANTHER" id="PTHR44051:SF8">
    <property type="entry name" value="GLUTATHIONE S-TRANSFERASE GSTA"/>
    <property type="match status" value="1"/>
</dbReference>
<dbReference type="InterPro" id="IPR004046">
    <property type="entry name" value="GST_C"/>
</dbReference>